<keyword evidence="4" id="KW-1185">Reference proteome</keyword>
<evidence type="ECO:0000256" key="1">
    <source>
        <dbReference type="SAM" id="SignalP"/>
    </source>
</evidence>
<dbReference type="EMBL" id="AP027142">
    <property type="protein sequence ID" value="BDV32714.1"/>
    <property type="molecule type" value="Genomic_DNA"/>
</dbReference>
<accession>A0ABN6V9V9</accession>
<dbReference type="InterPro" id="IPR045394">
    <property type="entry name" value="Abhydrolase_dom"/>
</dbReference>
<dbReference type="Pfam" id="PF20091">
    <property type="entry name" value="Abhydrolase_10"/>
    <property type="match status" value="1"/>
</dbReference>
<evidence type="ECO:0000259" key="2">
    <source>
        <dbReference type="Pfam" id="PF20091"/>
    </source>
</evidence>
<feature type="chain" id="PRO_5046727009" description="Alpha/beta hydrolase domain-containing protein" evidence="1">
    <location>
        <begin position="21"/>
        <end position="364"/>
    </location>
</feature>
<evidence type="ECO:0000313" key="3">
    <source>
        <dbReference type="EMBL" id="BDV32714.1"/>
    </source>
</evidence>
<name>A0ABN6V9V9_9HYPH</name>
<dbReference type="Proteomes" id="UP001317629">
    <property type="component" value="Chromosome"/>
</dbReference>
<reference evidence="3 4" key="1">
    <citation type="journal article" date="2023" name="Int. J. Syst. Evol. Microbiol.">
        <title>Methylocystis iwaonis sp. nov., a type II methane-oxidizing bacterium from surface soil of a rice paddy field in Japan, and emended description of the genus Methylocystis (ex Whittenbury et al. 1970) Bowman et al. 1993.</title>
        <authorList>
            <person name="Kaise H."/>
            <person name="Sawadogo J.B."/>
            <person name="Alam M.S."/>
            <person name="Ueno C."/>
            <person name="Dianou D."/>
            <person name="Shinjo R."/>
            <person name="Asakawa S."/>
        </authorList>
    </citation>
    <scope>NUCLEOTIDE SEQUENCE [LARGE SCALE GENOMIC DNA]</scope>
    <source>
        <strain evidence="3 4">SS37A-Re</strain>
    </source>
</reference>
<gene>
    <name evidence="3" type="ORF">SS37A_02430</name>
</gene>
<feature type="signal peptide" evidence="1">
    <location>
        <begin position="1"/>
        <end position="20"/>
    </location>
</feature>
<keyword evidence="1" id="KW-0732">Signal</keyword>
<proteinExistence type="predicted"/>
<protein>
    <recommendedName>
        <fullName evidence="2">Alpha/beta hydrolase domain-containing protein</fullName>
    </recommendedName>
</protein>
<evidence type="ECO:0000313" key="4">
    <source>
        <dbReference type="Proteomes" id="UP001317629"/>
    </source>
</evidence>
<feature type="domain" description="Alpha/beta hydrolase" evidence="2">
    <location>
        <begin position="186"/>
        <end position="357"/>
    </location>
</feature>
<dbReference type="RefSeq" id="WP_281929885.1">
    <property type="nucleotide sequence ID" value="NZ_AP027142.1"/>
</dbReference>
<sequence>MDRRFRLFCAVLLLSTPAHAELLAFEEAVSDVHATLKIEGKEYRLDAKMLRTKAAAPPGVLLIDAAQNEDLAATALGRGMNVFALDLAKLPAPARAQALRDLLPRLRETTRAKRVLARGAGETGATLAEAGALFDGLLLQDARAANGPRSIETWGSDAYWRAPPPPAPAGPDDANLRRFFIAGTTTIAGANCLGPLNTRSQAPALRALLVVLDDWTKGVKPPASRAPAVADLVDARKLVWPKIAALPAPPSGERLVPKIDADGNESAGLRLPDQALPIATFTGFGAQKDKAGAGCAAGVALPFPSTKTDREKTGDPRPSLVERYGSRAYFVATMRIVADKLVKERLLLKEDADAYVAAARTAPF</sequence>
<organism evidence="3 4">
    <name type="scientific">Methylocystis iwaonis</name>
    <dbReference type="NCBI Taxonomy" id="2885079"/>
    <lineage>
        <taxon>Bacteria</taxon>
        <taxon>Pseudomonadati</taxon>
        <taxon>Pseudomonadota</taxon>
        <taxon>Alphaproteobacteria</taxon>
        <taxon>Hyphomicrobiales</taxon>
        <taxon>Methylocystaceae</taxon>
        <taxon>Methylocystis</taxon>
    </lineage>
</organism>